<dbReference type="Proteomes" id="UP001215598">
    <property type="component" value="Unassembled WGS sequence"/>
</dbReference>
<sequence>MNWPWNLLPICGHSNNDRLAAPSAPTSFVPLWALSAPCCKKCSAPSLRVRPSDVKLAVPDCVYTEGGHRRNPTPNKFTSALPRVFVSTSNVSVRPSPPPRTSQVYNWPLIIALAPFFESLGYGTGTTHIFSTCLLAQALILRIGLYHHPSFKRAA</sequence>
<organism evidence="1 2">
    <name type="scientific">Mycena metata</name>
    <dbReference type="NCBI Taxonomy" id="1033252"/>
    <lineage>
        <taxon>Eukaryota</taxon>
        <taxon>Fungi</taxon>
        <taxon>Dikarya</taxon>
        <taxon>Basidiomycota</taxon>
        <taxon>Agaricomycotina</taxon>
        <taxon>Agaricomycetes</taxon>
        <taxon>Agaricomycetidae</taxon>
        <taxon>Agaricales</taxon>
        <taxon>Marasmiineae</taxon>
        <taxon>Mycenaceae</taxon>
        <taxon>Mycena</taxon>
    </lineage>
</organism>
<comment type="caution">
    <text evidence="1">The sequence shown here is derived from an EMBL/GenBank/DDBJ whole genome shotgun (WGS) entry which is preliminary data.</text>
</comment>
<proteinExistence type="predicted"/>
<dbReference type="AlphaFoldDB" id="A0AAD7N4G8"/>
<protein>
    <submittedName>
        <fullName evidence="1">Uncharacterized protein</fullName>
    </submittedName>
</protein>
<dbReference type="EMBL" id="JARKIB010000084">
    <property type="protein sequence ID" value="KAJ7745153.1"/>
    <property type="molecule type" value="Genomic_DNA"/>
</dbReference>
<keyword evidence="2" id="KW-1185">Reference proteome</keyword>
<evidence type="ECO:0000313" key="2">
    <source>
        <dbReference type="Proteomes" id="UP001215598"/>
    </source>
</evidence>
<name>A0AAD7N4G8_9AGAR</name>
<accession>A0AAD7N4G8</accession>
<reference evidence="1" key="1">
    <citation type="submission" date="2023-03" db="EMBL/GenBank/DDBJ databases">
        <title>Massive genome expansion in bonnet fungi (Mycena s.s.) driven by repeated elements and novel gene families across ecological guilds.</title>
        <authorList>
            <consortium name="Lawrence Berkeley National Laboratory"/>
            <person name="Harder C.B."/>
            <person name="Miyauchi S."/>
            <person name="Viragh M."/>
            <person name="Kuo A."/>
            <person name="Thoen E."/>
            <person name="Andreopoulos B."/>
            <person name="Lu D."/>
            <person name="Skrede I."/>
            <person name="Drula E."/>
            <person name="Henrissat B."/>
            <person name="Morin E."/>
            <person name="Kohler A."/>
            <person name="Barry K."/>
            <person name="LaButti K."/>
            <person name="Morin E."/>
            <person name="Salamov A."/>
            <person name="Lipzen A."/>
            <person name="Mereny Z."/>
            <person name="Hegedus B."/>
            <person name="Baldrian P."/>
            <person name="Stursova M."/>
            <person name="Weitz H."/>
            <person name="Taylor A."/>
            <person name="Grigoriev I.V."/>
            <person name="Nagy L.G."/>
            <person name="Martin F."/>
            <person name="Kauserud H."/>
        </authorList>
    </citation>
    <scope>NUCLEOTIDE SEQUENCE</scope>
    <source>
        <strain evidence="1">CBHHK182m</strain>
    </source>
</reference>
<evidence type="ECO:0000313" key="1">
    <source>
        <dbReference type="EMBL" id="KAJ7745153.1"/>
    </source>
</evidence>
<gene>
    <name evidence="1" type="ORF">B0H16DRAFT_1559241</name>
</gene>